<dbReference type="InterPro" id="IPR011050">
    <property type="entry name" value="Pectin_lyase_fold/virulence"/>
</dbReference>
<comment type="caution">
    <text evidence="1">The sequence shown here is derived from an EMBL/GenBank/DDBJ whole genome shotgun (WGS) entry which is preliminary data.</text>
</comment>
<proteinExistence type="predicted"/>
<dbReference type="Proteomes" id="UP001281761">
    <property type="component" value="Unassembled WGS sequence"/>
</dbReference>
<evidence type="ECO:0000313" key="1">
    <source>
        <dbReference type="EMBL" id="KAK2961005.1"/>
    </source>
</evidence>
<evidence type="ECO:0000313" key="2">
    <source>
        <dbReference type="Proteomes" id="UP001281761"/>
    </source>
</evidence>
<dbReference type="SUPFAM" id="SSF51126">
    <property type="entry name" value="Pectin lyase-like"/>
    <property type="match status" value="3"/>
</dbReference>
<sequence>MDRIVQLCSSNLSPLVKSFLERFVDPHSSASHPLVVEIVTSGTFKRLLDIFEPLSLPFTPHQSTPSPTDFSFRGKHPVEVHKFIIHLIINILTMWQNPSLSNFNPTFFQPSPHYGAMTVTLKLTQEYLRRVCETSKLVTHVFEESEIFGVLGNILLAAQHVDEAYSLLCELPILQAAMIFFDAFLKPFHVSHFLDDLERLFQPSYSALPARPDRIGIVRRMVMEEGWSDKTEQMLDYIPLRLSSQCVNFIGEGSTVVETCSTSLLLFDLANSTLSLSHIILRMNANARLTEIDVRSSFTMSHSTIILEVSMKPIIFSSGGSVSIVNVEIIAPTMTSVLSPFVSSCNMHTDIVLSGISFSNGNLEMDAPFLTEGHSRSLSLSSSTFTNISSSLLRKQINTSSDAAQELTSAVIVGTECDRADTCYTGALFNTDRIRSLSVANSSFTRATLTSNGPTPLTESKSYTSTTFADLSNEGGSGGALILNGDSDTATLTLTRCRFLRCASPSDKEGGAILAQKGKLVIDVTSFDSCSAGSGGAIATHYATLSIVDSSFTSCTATCQKWEDFSSSSYNSNPDAPSEERVNGGGGALWLDFKADYYLVSNTLFKKCSAPSFGGGVVFWPYECTSPSYFRMVNLMFVGTTILFDENDKSGGANIMITTQQFADTYQTQDYFSQNNILDGTKRLDSTFTNYVKGNNSCFAIHNQKSGFIHGTQVEITDNDVYVATTGTNVWNCGASSLKCQTVTYGSNKVTDTRTVYVAAGSFPVIVDDEKCVLVDERTVTIVGAGTTSTTATFSQPSFWETANFKLSSGHLSVTTMTLILTAGSENGWHLIDVDGTGHVVLTSCALQGTGNEQNGRLVTIQAGSLTATGCSFSNILSNLPTGSGIFADLSSTSSFTLKTSSFTKCKLGEEEGCFGAAVSISLQANADSSNYNLKTLAFSENSAPRAADIFISAADLTESLSALTKDCFIAEWNNNAVDNLRFRCESRGGEYGTTELGIPRYFEGPPKIFLNSTRADVGGCGTEADPCCSLGYAAQEVGGGDLNDHVVFVDGAGILNGTVVVSGCEFKAKTSSGQATLQVSLASSLTCTTSVSFSKIDFSFSSSVESSNALISATGGKVVFSSCSFKSGTGSLLAVQPLVSMVEGSLTADQLEMTNLKFSSQAITLKSKTISVGSMNIVNCEATETLSSPLVSLELIASEASKLGLGSISFSSFVGSGVVVEVKAPSSTKFETTGTLFSSSSNSITTNTDLSFAGSCDAASLLVALRVCASSLTHSGSTIQFPPSCDVRSFDSFVKTDSASLSLTDSLIVLSNLSGFYSTALFCVTAHDLTITQSSLSPILDGDTVLTNPFVKVTGGHFVVTNVLMEGSLFVADFSSSVIVQNGGIVDISSCDFTSIISSGSGSVVSSKLETDSSLTLDAVNCVLCKSTEQSTSGGALSVSIVDGTFEVKSGTSFEKCSSSGNGGALFIDLTERTTGSFLLNNIVYGSGEDANSCTGSGKGTDLFIAVKKGDLAVINSESLIGTYYSTPASEATTFSSLELSKYEFSETEGVSGSILYLFNGYSGGELVVDSSLGFEHSLCGNAKLPCVSLQTGFALLKGEKAVVVMKSGSDVSTAIESNSSATIKSDENTKQTVSLVSDVSITVSKDNLNIALSSSFFVVSEGSLSVSNCEFTSISSTAGGSAISATLTSGAALSISSTDFVGCSSTNGNGGAVSVSIVDGTLTIESTVSFEKCSSSGNGGALFIDLTERSTGTFTLDSIVYGSGEDANSCTGSGKGTDLFIAVKKGDLEVINSTSVIGTYFGTPASEATTFSSSELSKYEFSETEGVCGSILYLFNGYSGGELVVDSSLGFEHSLCGNAKLPCVSLQTGFALLKGEKAVVVMKSGSDVSTAIESNRSATIKSEIITKQTVTLVSDVSITVSQDDLTVDNLLFTISGTPRTCSFFVVSGGSLSVSNCEFTSISSTADGSAISATLASSTALSISSTIFVGCSSTAGNGGALHVTLSGGSFAILSSCTFKSCSSSDAGGAIFVGSSSDSDLSFNIANAVFGVLAGDKNECGGGKSGNDVFIKAGDLSSFKKKELFPSKYSAATIDNTLVDSIRLSSSHTPQVLSLLQYLYSPLASGLVSDVDAVSSDVAQCGFLELHCKTLNQLVENAKALTTATINTSLTISETFAPTSTLVITSISESRSSLVLAVSPSLSVNSENIQLTLTRLSISSKSSTSNSETDLVVVPNGLLIVSDSSFTTQTTLPSALVSISKGGSLQVTDLDVSSAQLTNSPLFKTEGSGSINIQSSSFASITRDDSGSGTVLLSHLALFSSFVFHHITITNCGTAILLNMEGCARSTPYLITEVSFTTNTANQLVVIGSDLSTLINKDKWTGSFESLAHSSNVLFSSDTRLSLSVTLLVYLIEQEGDVVLSGSGPSWDVCGSSASPCSTLERGLFRAQCGHDCRCTDSVPLGQRDVVIEKAMKVEGVGVSSSSLVFNTAQILFCRSPVNSASSSITFTFLTFQIPAQTTESVGFVVVERGFVTITECAVSCGAIATSALVCTNPASTLIVDKGTFANIVSSASGPAFSSTLQTDMTVHVTSTVFDGCQSAADGGALAVRVETGELLIANCVFRRCGSSGDGGGIWLNLEDLRETSQFSLTDTTFGVDSLSNSAEGSGDCVFVVGKQLKRVIVPLRWKGSFEQSAPTDLMGWDETKGTISLLSLFLESRIVVSSVGSDSGDGTDLSPFETMWRCMEETKGKSGPFQVVVVGKSGMGGSSWMRDWASWEMDVSGMEEGSVLECWVDEETRSDGRGTERAEGMMTLGSQTLTINEMVLLLKTTRRTISAVFVLLDSSRLVLESCLLKTETEIRYSLICGCGESHAELLGMKGEGVSFAGKGGIVKIWGSSSVVLTDCSFSSTSFWEGGVVWGSTCGGVWIRNSKFVKCSGKAFGSLVRVRAVGCPVSVSACNFTSCVTSVWFGSVCGEGGVVGGGNYVIHFLRVIREILHSNIIGLPSVRVMGGSRQAAMVTLWTPEMELCSRKRYTKLLRRTYLPALHAFFERFDSNAEFSETELKETENLFFHLSACVDRSSESPDVVTSAIFREDLFSMDRIVQLCSSNHHSLAKSFLWSFARPSSPSFHPLVVEIVTSGSFKRLLDIFEPLSLPFTPHQSTPSPTDSSFRGQHPDAVHKFILNAIIIVLKRWSKHTRSPFDIHFFQPLRNYDAIDVTLKLTREYLRRVCQNAALVAPVCKDFGILGVLGNILLVAPHVDEAYSLLRELPILQAAMIFFETFATLLHKFDFLGYLKRLFKPSHSVGAALPDRIAVVRGMVLEEGWSDRTEQILADTRFEWTNYHLTKVNKLFEAFGANIVPREPRKSRQHPSFFSSNIHHPFLFV</sequence>
<protein>
    <submittedName>
        <fullName evidence="1">Uncharacterized protein</fullName>
    </submittedName>
</protein>
<name>A0ABQ9YBA6_9EUKA</name>
<gene>
    <name evidence="1" type="ORF">BLNAU_4092</name>
</gene>
<organism evidence="1 2">
    <name type="scientific">Blattamonas nauphoetae</name>
    <dbReference type="NCBI Taxonomy" id="2049346"/>
    <lineage>
        <taxon>Eukaryota</taxon>
        <taxon>Metamonada</taxon>
        <taxon>Preaxostyla</taxon>
        <taxon>Oxymonadida</taxon>
        <taxon>Blattamonas</taxon>
    </lineage>
</organism>
<reference evidence="1 2" key="1">
    <citation type="journal article" date="2022" name="bioRxiv">
        <title>Genomics of Preaxostyla Flagellates Illuminates Evolutionary Transitions and the Path Towards Mitochondrial Loss.</title>
        <authorList>
            <person name="Novak L.V.F."/>
            <person name="Treitli S.C."/>
            <person name="Pyrih J."/>
            <person name="Halakuc P."/>
            <person name="Pipaliya S.V."/>
            <person name="Vacek V."/>
            <person name="Brzon O."/>
            <person name="Soukal P."/>
            <person name="Eme L."/>
            <person name="Dacks J.B."/>
            <person name="Karnkowska A."/>
            <person name="Elias M."/>
            <person name="Hampl V."/>
        </authorList>
    </citation>
    <scope>NUCLEOTIDE SEQUENCE [LARGE SCALE GENOMIC DNA]</scope>
    <source>
        <strain evidence="1">NAU3</strain>
        <tissue evidence="1">Gut</tissue>
    </source>
</reference>
<keyword evidence="2" id="KW-1185">Reference proteome</keyword>
<dbReference type="EMBL" id="JARBJD010000019">
    <property type="protein sequence ID" value="KAK2961005.1"/>
    <property type="molecule type" value="Genomic_DNA"/>
</dbReference>
<accession>A0ABQ9YBA6</accession>